<dbReference type="PANTHER" id="PTHR42718:SF9">
    <property type="entry name" value="MAJOR FACILITATOR SUPERFAMILY MULTIDRUG TRANSPORTER MFSC"/>
    <property type="match status" value="1"/>
</dbReference>
<feature type="domain" description="Major facilitator superfamily (MFS) profile" evidence="7">
    <location>
        <begin position="25"/>
        <end position="516"/>
    </location>
</feature>
<feature type="transmembrane region" description="Helical" evidence="6">
    <location>
        <begin position="311"/>
        <end position="331"/>
    </location>
</feature>
<evidence type="ECO:0000313" key="9">
    <source>
        <dbReference type="Proteomes" id="UP000230161"/>
    </source>
</evidence>
<evidence type="ECO:0000259" key="7">
    <source>
        <dbReference type="PROSITE" id="PS50850"/>
    </source>
</evidence>
<gene>
    <name evidence="8" type="ORF">CLV54_0571</name>
</gene>
<feature type="transmembrane region" description="Helical" evidence="6">
    <location>
        <begin position="278"/>
        <end position="299"/>
    </location>
</feature>
<keyword evidence="2" id="KW-0813">Transport</keyword>
<feature type="transmembrane region" description="Helical" evidence="6">
    <location>
        <begin position="153"/>
        <end position="175"/>
    </location>
</feature>
<dbReference type="InterPro" id="IPR011701">
    <property type="entry name" value="MFS"/>
</dbReference>
<feature type="transmembrane region" description="Helical" evidence="6">
    <location>
        <begin position="343"/>
        <end position="362"/>
    </location>
</feature>
<feature type="transmembrane region" description="Helical" evidence="6">
    <location>
        <begin position="118"/>
        <end position="141"/>
    </location>
</feature>
<evidence type="ECO:0000256" key="5">
    <source>
        <dbReference type="ARBA" id="ARBA00023136"/>
    </source>
</evidence>
<dbReference type="InterPro" id="IPR020846">
    <property type="entry name" value="MFS_dom"/>
</dbReference>
<sequence length="530" mass="53815">MNTAAVSARNADGPRAGVPPRAGLVLAALLIAAVVCNINFAAATVALPAIGMSYDASQTALNLVGLGTGLGLAMSVLYFGAVADRFGRKQLLLIGMVLTIVASLLSAFAPTIEILIGARVFTGLAAGMAYPTTLSLITALWAEGPKRTSAIALWASLGGMASVAGGVVAGGVLAISSWNVAFLLSIPVAIVAIILIMTAVPSHVDESTEPVDHLGGILSTIGIAALVLGIGVVLAPGGGTVGGVLIGGAVVFIGLFLWRQRVAKNPLYDLSVARRRLFWVPALAGTIAFGSLIGAMFVGEQFMQNILGYTPLGAGAAVIPAAVGLILMAPVSARIVITSGTRGTMLVGYAFIIVAFLTMLAWREGTPYWLIGIGFFVIGAGAAFVITASSRSLTSTTPVRRVGMASATSDLQNDLGGSIMQALLGAVLAGGFATAFADVLTSSGAASSIGPDVTRALQASFASAAHVATQYPQYSDDILEAARQSLVAGSLGAYLIGAVAIVIGAVVVWFGLPSRQKEAELRESYTRADS</sequence>
<dbReference type="PANTHER" id="PTHR42718">
    <property type="entry name" value="MAJOR FACILITATOR SUPERFAMILY MULTIDRUG TRANSPORTER MFSC"/>
    <property type="match status" value="1"/>
</dbReference>
<feature type="transmembrane region" description="Helical" evidence="6">
    <location>
        <begin position="91"/>
        <end position="112"/>
    </location>
</feature>
<evidence type="ECO:0000256" key="6">
    <source>
        <dbReference type="SAM" id="Phobius"/>
    </source>
</evidence>
<dbReference type="PROSITE" id="PS50850">
    <property type="entry name" value="MFS"/>
    <property type="match status" value="1"/>
</dbReference>
<feature type="transmembrane region" description="Helical" evidence="6">
    <location>
        <begin position="415"/>
        <end position="437"/>
    </location>
</feature>
<keyword evidence="9" id="KW-1185">Reference proteome</keyword>
<dbReference type="GO" id="GO:0005886">
    <property type="term" value="C:plasma membrane"/>
    <property type="evidence" value="ECO:0007669"/>
    <property type="project" value="UniProtKB-SubCell"/>
</dbReference>
<dbReference type="AlphaFoldDB" id="A0A2M9C4T4"/>
<dbReference type="Gene3D" id="1.20.1720.10">
    <property type="entry name" value="Multidrug resistance protein D"/>
    <property type="match status" value="1"/>
</dbReference>
<dbReference type="Gene3D" id="1.20.1250.20">
    <property type="entry name" value="MFS general substrate transporter like domains"/>
    <property type="match status" value="1"/>
</dbReference>
<accession>A0A2M9C4T4</accession>
<dbReference type="PRINTS" id="PR01036">
    <property type="entry name" value="TCRTETB"/>
</dbReference>
<evidence type="ECO:0000256" key="1">
    <source>
        <dbReference type="ARBA" id="ARBA00004651"/>
    </source>
</evidence>
<dbReference type="CDD" id="cd17321">
    <property type="entry name" value="MFS_MMR_MDR_like"/>
    <property type="match status" value="1"/>
</dbReference>
<feature type="transmembrane region" description="Helical" evidence="6">
    <location>
        <begin position="368"/>
        <end position="394"/>
    </location>
</feature>
<dbReference type="EMBL" id="PGFB01000001">
    <property type="protein sequence ID" value="PJJ65538.1"/>
    <property type="molecule type" value="Genomic_DNA"/>
</dbReference>
<dbReference type="Proteomes" id="UP000230161">
    <property type="component" value="Unassembled WGS sequence"/>
</dbReference>
<comment type="subcellular location">
    <subcellularLocation>
        <location evidence="1">Cell membrane</location>
        <topology evidence="1">Multi-pass membrane protein</topology>
    </subcellularLocation>
</comment>
<feature type="transmembrane region" description="Helical" evidence="6">
    <location>
        <begin position="59"/>
        <end position="79"/>
    </location>
</feature>
<keyword evidence="4 6" id="KW-1133">Transmembrane helix</keyword>
<name>A0A2M9C4T4_9MICO</name>
<dbReference type="GO" id="GO:0022857">
    <property type="term" value="F:transmembrane transporter activity"/>
    <property type="evidence" value="ECO:0007669"/>
    <property type="project" value="InterPro"/>
</dbReference>
<organism evidence="8 9">
    <name type="scientific">Compostimonas suwonensis</name>
    <dbReference type="NCBI Taxonomy" id="1048394"/>
    <lineage>
        <taxon>Bacteria</taxon>
        <taxon>Bacillati</taxon>
        <taxon>Actinomycetota</taxon>
        <taxon>Actinomycetes</taxon>
        <taxon>Micrococcales</taxon>
        <taxon>Microbacteriaceae</taxon>
        <taxon>Compostimonas</taxon>
    </lineage>
</organism>
<dbReference type="SUPFAM" id="SSF103473">
    <property type="entry name" value="MFS general substrate transporter"/>
    <property type="match status" value="1"/>
</dbReference>
<evidence type="ECO:0000313" key="8">
    <source>
        <dbReference type="EMBL" id="PJJ65538.1"/>
    </source>
</evidence>
<evidence type="ECO:0000256" key="4">
    <source>
        <dbReference type="ARBA" id="ARBA00022989"/>
    </source>
</evidence>
<keyword evidence="5 6" id="KW-0472">Membrane</keyword>
<feature type="transmembrane region" description="Helical" evidence="6">
    <location>
        <begin position="491"/>
        <end position="512"/>
    </location>
</feature>
<feature type="transmembrane region" description="Helical" evidence="6">
    <location>
        <begin position="241"/>
        <end position="258"/>
    </location>
</feature>
<feature type="transmembrane region" description="Helical" evidence="6">
    <location>
        <begin position="181"/>
        <end position="202"/>
    </location>
</feature>
<feature type="transmembrane region" description="Helical" evidence="6">
    <location>
        <begin position="24"/>
        <end position="47"/>
    </location>
</feature>
<dbReference type="OrthoDB" id="9810492at2"/>
<proteinExistence type="predicted"/>
<evidence type="ECO:0000256" key="3">
    <source>
        <dbReference type="ARBA" id="ARBA00022692"/>
    </source>
</evidence>
<evidence type="ECO:0000256" key="2">
    <source>
        <dbReference type="ARBA" id="ARBA00022448"/>
    </source>
</evidence>
<dbReference type="RefSeq" id="WP_100343420.1">
    <property type="nucleotide sequence ID" value="NZ_PGFB01000001.1"/>
</dbReference>
<comment type="caution">
    <text evidence="8">The sequence shown here is derived from an EMBL/GenBank/DDBJ whole genome shotgun (WGS) entry which is preliminary data.</text>
</comment>
<feature type="transmembrane region" description="Helical" evidence="6">
    <location>
        <begin position="214"/>
        <end position="235"/>
    </location>
</feature>
<dbReference type="Pfam" id="PF07690">
    <property type="entry name" value="MFS_1"/>
    <property type="match status" value="1"/>
</dbReference>
<reference evidence="8 9" key="1">
    <citation type="submission" date="2017-11" db="EMBL/GenBank/DDBJ databases">
        <title>Genomic Encyclopedia of Archaeal and Bacterial Type Strains, Phase II (KMG-II): From Individual Species to Whole Genera.</title>
        <authorList>
            <person name="Goeker M."/>
        </authorList>
    </citation>
    <scope>NUCLEOTIDE SEQUENCE [LARGE SCALE GENOMIC DNA]</scope>
    <source>
        <strain evidence="8 9">DSM 25625</strain>
    </source>
</reference>
<keyword evidence="3 6" id="KW-0812">Transmembrane</keyword>
<protein>
    <submittedName>
        <fullName evidence="8">MFS transporter</fullName>
    </submittedName>
</protein>
<dbReference type="InterPro" id="IPR036259">
    <property type="entry name" value="MFS_trans_sf"/>
</dbReference>